<sequence>MSRLVLVTMLVYYGQVRQDTPGGSSIGVFSRWEMRREKHTEQLEHPHPLQPLPQLEEQEVQPQPPFILIKVLRSEKIEGAKCVVLVMEDSSAGVSKNHQRGRMPLLLYTFRWSLTPTTAFPQPRLPHPTPVCRSRLSKPPAAGSQVCFFVIGGGGVVSPHTATFPWHQPAEWAHGIKHASGKLTAPYINQHVYPRVGISIPRLMLTWIQQLFINDSRPI</sequence>
<organism evidence="2 3">
    <name type="scientific">Ascodesmis nigricans</name>
    <dbReference type="NCBI Taxonomy" id="341454"/>
    <lineage>
        <taxon>Eukaryota</taxon>
        <taxon>Fungi</taxon>
        <taxon>Dikarya</taxon>
        <taxon>Ascomycota</taxon>
        <taxon>Pezizomycotina</taxon>
        <taxon>Pezizomycetes</taxon>
        <taxon>Pezizales</taxon>
        <taxon>Ascodesmidaceae</taxon>
        <taxon>Ascodesmis</taxon>
    </lineage>
</organism>
<evidence type="ECO:0000313" key="2">
    <source>
        <dbReference type="EMBL" id="TGZ79161.1"/>
    </source>
</evidence>
<accession>A0A4S2MPQ0</accession>
<feature type="chain" id="PRO_5020499412" description="Secreted protein" evidence="1">
    <location>
        <begin position="19"/>
        <end position="219"/>
    </location>
</feature>
<proteinExistence type="predicted"/>
<gene>
    <name evidence="2" type="ORF">EX30DRAFT_118386</name>
</gene>
<dbReference type="EMBL" id="ML220134">
    <property type="protein sequence ID" value="TGZ79161.1"/>
    <property type="molecule type" value="Genomic_DNA"/>
</dbReference>
<dbReference type="AlphaFoldDB" id="A0A4S2MPQ0"/>
<dbReference type="Proteomes" id="UP000298138">
    <property type="component" value="Unassembled WGS sequence"/>
</dbReference>
<evidence type="ECO:0000313" key="3">
    <source>
        <dbReference type="Proteomes" id="UP000298138"/>
    </source>
</evidence>
<name>A0A4S2MPQ0_9PEZI</name>
<evidence type="ECO:0008006" key="4">
    <source>
        <dbReference type="Google" id="ProtNLM"/>
    </source>
</evidence>
<reference evidence="2 3" key="1">
    <citation type="submission" date="2019-04" db="EMBL/GenBank/DDBJ databases">
        <title>Comparative genomics and transcriptomics to analyze fruiting body development in filamentous ascomycetes.</title>
        <authorList>
            <consortium name="DOE Joint Genome Institute"/>
            <person name="Lutkenhaus R."/>
            <person name="Traeger S."/>
            <person name="Breuer J."/>
            <person name="Kuo A."/>
            <person name="Lipzen A."/>
            <person name="Pangilinan J."/>
            <person name="Dilworth D."/>
            <person name="Sandor L."/>
            <person name="Poggeler S."/>
            <person name="Barry K."/>
            <person name="Grigoriev I.V."/>
            <person name="Nowrousian M."/>
        </authorList>
    </citation>
    <scope>NUCLEOTIDE SEQUENCE [LARGE SCALE GENOMIC DNA]</scope>
    <source>
        <strain evidence="2 3">CBS 389.68</strain>
    </source>
</reference>
<protein>
    <recommendedName>
        <fullName evidence="4">Secreted protein</fullName>
    </recommendedName>
</protein>
<dbReference type="InParanoid" id="A0A4S2MPQ0"/>
<feature type="signal peptide" evidence="1">
    <location>
        <begin position="1"/>
        <end position="18"/>
    </location>
</feature>
<evidence type="ECO:0000256" key="1">
    <source>
        <dbReference type="SAM" id="SignalP"/>
    </source>
</evidence>
<keyword evidence="3" id="KW-1185">Reference proteome</keyword>
<keyword evidence="1" id="KW-0732">Signal</keyword>